<organism evidence="1 2">
    <name type="scientific">Caenorhabditis tropicalis</name>
    <dbReference type="NCBI Taxonomy" id="1561998"/>
    <lineage>
        <taxon>Eukaryota</taxon>
        <taxon>Metazoa</taxon>
        <taxon>Ecdysozoa</taxon>
        <taxon>Nematoda</taxon>
        <taxon>Chromadorea</taxon>
        <taxon>Rhabditida</taxon>
        <taxon>Rhabditina</taxon>
        <taxon>Rhabditomorpha</taxon>
        <taxon>Rhabditoidea</taxon>
        <taxon>Rhabditidae</taxon>
        <taxon>Peloderinae</taxon>
        <taxon>Caenorhabditis</taxon>
    </lineage>
</organism>
<name>A0A1I7TTY8_9PELO</name>
<reference evidence="2" key="1">
    <citation type="submission" date="2016-11" db="UniProtKB">
        <authorList>
            <consortium name="WormBaseParasite"/>
        </authorList>
    </citation>
    <scope>IDENTIFICATION</scope>
</reference>
<evidence type="ECO:0000313" key="2">
    <source>
        <dbReference type="WBParaSite" id="Csp11.Scaffold629.g11756.t1"/>
    </source>
</evidence>
<sequence length="94" mass="11480">MFIHFLVNFRWLWLDTSNDVVLKFRRTLKTINSCVKYRQNQHELRRGCDVELQNTDLMIRGYDRCVTMSRFPLFTQDTVVRWDRKFTELDAESD</sequence>
<proteinExistence type="predicted"/>
<evidence type="ECO:0000313" key="1">
    <source>
        <dbReference type="Proteomes" id="UP000095282"/>
    </source>
</evidence>
<dbReference type="Proteomes" id="UP000095282">
    <property type="component" value="Unplaced"/>
</dbReference>
<dbReference type="WBParaSite" id="Csp11.Scaffold629.g11756.t1">
    <property type="protein sequence ID" value="Csp11.Scaffold629.g11756.t1"/>
    <property type="gene ID" value="Csp11.Scaffold629.g11756"/>
</dbReference>
<keyword evidence="1" id="KW-1185">Reference proteome</keyword>
<protein>
    <submittedName>
        <fullName evidence="2">Secreted protein</fullName>
    </submittedName>
</protein>
<dbReference type="AlphaFoldDB" id="A0A1I7TTY8"/>
<accession>A0A1I7TTY8</accession>